<evidence type="ECO:0000313" key="3">
    <source>
        <dbReference type="Proteomes" id="UP001567538"/>
    </source>
</evidence>
<feature type="domain" description="DUF4378" evidence="1">
    <location>
        <begin position="44"/>
        <end position="137"/>
    </location>
</feature>
<keyword evidence="3" id="KW-1185">Reference proteome</keyword>
<evidence type="ECO:0000259" key="1">
    <source>
        <dbReference type="Pfam" id="PF14309"/>
    </source>
</evidence>
<protein>
    <recommendedName>
        <fullName evidence="1">DUF4378 domain-containing protein</fullName>
    </recommendedName>
</protein>
<proteinExistence type="predicted"/>
<dbReference type="Proteomes" id="UP001567538">
    <property type="component" value="Unassembled WGS sequence"/>
</dbReference>
<dbReference type="PANTHER" id="PTHR47212">
    <property type="entry name" value="ADHESIN-LIKE PROTEIN, PUTATIVE (DUF3741)-RELATED"/>
    <property type="match status" value="1"/>
</dbReference>
<reference evidence="2 3" key="1">
    <citation type="submission" date="2024-06" db="EMBL/GenBank/DDBJ databases">
        <title>A chromosome level genome sequence of Diviner's sage (Salvia divinorum).</title>
        <authorList>
            <person name="Ford S.A."/>
            <person name="Ro D.-K."/>
            <person name="Ness R.W."/>
            <person name="Phillips M.A."/>
        </authorList>
    </citation>
    <scope>NUCLEOTIDE SEQUENCE [LARGE SCALE GENOMIC DNA]</scope>
    <source>
        <strain evidence="2">SAF-2024a</strain>
        <tissue evidence="2">Leaf</tissue>
    </source>
</reference>
<sequence>MTKTNISTLIGITYQRSYPNLNICCFVNPYSMKLSFHPSATCYYDPKLLFDRINEVISEIYTCGMPSLQNEVRVAGAVVDEISAEADYFLLSEKERERRGLDEIASEDAKCGSWLDDIQLDTERIVVELEEFLLDTMFQFYT</sequence>
<dbReference type="AlphaFoldDB" id="A0ABD1IGN7"/>
<evidence type="ECO:0000313" key="2">
    <source>
        <dbReference type="EMBL" id="KAL1567590.1"/>
    </source>
</evidence>
<accession>A0ABD1IGN7</accession>
<comment type="caution">
    <text evidence="2">The sequence shown here is derived from an EMBL/GenBank/DDBJ whole genome shotgun (WGS) entry which is preliminary data.</text>
</comment>
<dbReference type="PANTHER" id="PTHR47212:SF4">
    <property type="entry name" value="ADHESIN-LIKE PROTEIN, PUTATIVE (DUF3741)-RELATED"/>
    <property type="match status" value="1"/>
</dbReference>
<dbReference type="InterPro" id="IPR025486">
    <property type="entry name" value="DUF4378"/>
</dbReference>
<dbReference type="Pfam" id="PF14309">
    <property type="entry name" value="DUF4378"/>
    <property type="match status" value="1"/>
</dbReference>
<dbReference type="EMBL" id="JBEAFC010000002">
    <property type="protein sequence ID" value="KAL1567590.1"/>
    <property type="molecule type" value="Genomic_DNA"/>
</dbReference>
<organism evidence="2 3">
    <name type="scientific">Salvia divinorum</name>
    <name type="common">Maria pastora</name>
    <name type="synonym">Diviner's sage</name>
    <dbReference type="NCBI Taxonomy" id="28513"/>
    <lineage>
        <taxon>Eukaryota</taxon>
        <taxon>Viridiplantae</taxon>
        <taxon>Streptophyta</taxon>
        <taxon>Embryophyta</taxon>
        <taxon>Tracheophyta</taxon>
        <taxon>Spermatophyta</taxon>
        <taxon>Magnoliopsida</taxon>
        <taxon>eudicotyledons</taxon>
        <taxon>Gunneridae</taxon>
        <taxon>Pentapetalae</taxon>
        <taxon>asterids</taxon>
        <taxon>lamiids</taxon>
        <taxon>Lamiales</taxon>
        <taxon>Lamiaceae</taxon>
        <taxon>Nepetoideae</taxon>
        <taxon>Mentheae</taxon>
        <taxon>Salviinae</taxon>
        <taxon>Salvia</taxon>
        <taxon>Salvia subgen. Calosphace</taxon>
    </lineage>
</organism>
<name>A0ABD1IGN7_SALDI</name>
<gene>
    <name evidence="2" type="ORF">AAHA92_03054</name>
</gene>